<name>A0A8J7HSG7_9NOST</name>
<organism evidence="1 2">
    <name type="scientific">Amazonocrinis nigriterrae CENA67</name>
    <dbReference type="NCBI Taxonomy" id="2794033"/>
    <lineage>
        <taxon>Bacteria</taxon>
        <taxon>Bacillati</taxon>
        <taxon>Cyanobacteriota</taxon>
        <taxon>Cyanophyceae</taxon>
        <taxon>Nostocales</taxon>
        <taxon>Nostocaceae</taxon>
        <taxon>Amazonocrinis</taxon>
        <taxon>Amazonocrinis nigriterrae</taxon>
    </lineage>
</organism>
<evidence type="ECO:0008006" key="3">
    <source>
        <dbReference type="Google" id="ProtNLM"/>
    </source>
</evidence>
<gene>
    <name evidence="1" type="ORF">I8748_21840</name>
</gene>
<dbReference type="EMBL" id="JAECZC010000052">
    <property type="protein sequence ID" value="MBH8564792.1"/>
    <property type="molecule type" value="Genomic_DNA"/>
</dbReference>
<keyword evidence="2" id="KW-1185">Reference proteome</keyword>
<accession>A0A8J7HSG7</accession>
<comment type="caution">
    <text evidence="1">The sequence shown here is derived from an EMBL/GenBank/DDBJ whole genome shotgun (WGS) entry which is preliminary data.</text>
</comment>
<protein>
    <recommendedName>
        <fullName evidence="3">DUF1579 domain-containing protein</fullName>
    </recommendedName>
</protein>
<dbReference type="Proteomes" id="UP000632766">
    <property type="component" value="Unassembled WGS sequence"/>
</dbReference>
<proteinExistence type="predicted"/>
<evidence type="ECO:0000313" key="2">
    <source>
        <dbReference type="Proteomes" id="UP000632766"/>
    </source>
</evidence>
<evidence type="ECO:0000313" key="1">
    <source>
        <dbReference type="EMBL" id="MBH8564792.1"/>
    </source>
</evidence>
<dbReference type="AlphaFoldDB" id="A0A8J7HSG7"/>
<reference evidence="1 2" key="1">
    <citation type="journal article" date="2021" name="Int. J. Syst. Evol. Microbiol.">
        <title>Amazonocrinis nigriterrae gen. nov., sp. nov., Atlanticothrix silvestris gen. nov., sp. nov. and Dendronalium phyllosphericum gen. nov., sp. nov., nostocacean cyanobacteria from Brazilian environments.</title>
        <authorList>
            <person name="Alvarenga D.O."/>
            <person name="Andreote A.P.D."/>
            <person name="Branco L.H.Z."/>
            <person name="Delbaje E."/>
            <person name="Cruz R.B."/>
            <person name="Varani A.M."/>
            <person name="Fiore M.F."/>
        </authorList>
    </citation>
    <scope>NUCLEOTIDE SEQUENCE [LARGE SCALE GENOMIC DNA]</scope>
    <source>
        <strain evidence="1 2">CENA67</strain>
    </source>
</reference>
<sequence length="166" mass="19160">MVNLQSATPLNNAFPHNWQGTWKGTMLYRSVRGKSKTVPMTLRIQPISSNPIRYTWQIIYGEGAKKLVRNYELVVKDQGVGHFAIDEKDGTIIDAWWVGDRLYSQFRVGNKLLNTQYERQNNRLHYELVAYQPLSSPKPKDCQQEIPFESYQIQAVQSAELSPVTE</sequence>